<feature type="chain" id="PRO_5031246657" evidence="3">
    <location>
        <begin position="32"/>
        <end position="159"/>
    </location>
</feature>
<evidence type="ECO:0000256" key="1">
    <source>
        <dbReference type="ARBA" id="ARBA00004370"/>
    </source>
</evidence>
<dbReference type="PANTHER" id="PTHR37042">
    <property type="entry name" value="OUTER MEMBRANE PROTEIN RV1973"/>
    <property type="match status" value="1"/>
</dbReference>
<name>A0A7W9PKT3_9NOCA</name>
<protein>
    <submittedName>
        <fullName evidence="4">Mce-associated membrane protein</fullName>
    </submittedName>
</protein>
<keyword evidence="3" id="KW-0732">Signal</keyword>
<keyword evidence="2" id="KW-0472">Membrane</keyword>
<dbReference type="Proteomes" id="UP000540412">
    <property type="component" value="Unassembled WGS sequence"/>
</dbReference>
<evidence type="ECO:0000313" key="4">
    <source>
        <dbReference type="EMBL" id="MBB5917862.1"/>
    </source>
</evidence>
<dbReference type="PANTHER" id="PTHR37042:SF4">
    <property type="entry name" value="OUTER MEMBRANE PROTEIN RV1973"/>
    <property type="match status" value="1"/>
</dbReference>
<sequence>MLRITLRHFAITLPPAAVAVSALVVTPPAIAAPTDPAQLAACDFGRQFTTFDFNNYGDYDRRVLDRSTAPFHDQFQESGADRHAHVSASHTISEAKTVECSTESSDPEHAAIMVTVDQSTRSDGTLGLPQPIRSNMRVFLDNVDGRWLAARVDQVDQPR</sequence>
<gene>
    <name evidence="4" type="ORF">BJY24_006774</name>
</gene>
<comment type="subcellular location">
    <subcellularLocation>
        <location evidence="1">Membrane</location>
    </subcellularLocation>
</comment>
<proteinExistence type="predicted"/>
<dbReference type="RefSeq" id="WP_040747763.1">
    <property type="nucleotide sequence ID" value="NZ_JACHIT010000002.1"/>
</dbReference>
<feature type="signal peptide" evidence="3">
    <location>
        <begin position="1"/>
        <end position="31"/>
    </location>
</feature>
<evidence type="ECO:0000256" key="3">
    <source>
        <dbReference type="SAM" id="SignalP"/>
    </source>
</evidence>
<dbReference type="GO" id="GO:0016020">
    <property type="term" value="C:membrane"/>
    <property type="evidence" value="ECO:0007669"/>
    <property type="project" value="UniProtKB-SubCell"/>
</dbReference>
<reference evidence="4 5" key="1">
    <citation type="submission" date="2020-08" db="EMBL/GenBank/DDBJ databases">
        <title>Sequencing the genomes of 1000 actinobacteria strains.</title>
        <authorList>
            <person name="Klenk H.-P."/>
        </authorList>
    </citation>
    <scope>NUCLEOTIDE SEQUENCE [LARGE SCALE GENOMIC DNA]</scope>
    <source>
        <strain evidence="4 5">DSM 43582</strain>
    </source>
</reference>
<evidence type="ECO:0000256" key="2">
    <source>
        <dbReference type="ARBA" id="ARBA00023136"/>
    </source>
</evidence>
<comment type="caution">
    <text evidence="4">The sequence shown here is derived from an EMBL/GenBank/DDBJ whole genome shotgun (WGS) entry which is preliminary data.</text>
</comment>
<dbReference type="EMBL" id="JACHIT010000002">
    <property type="protein sequence ID" value="MBB5917862.1"/>
    <property type="molecule type" value="Genomic_DNA"/>
</dbReference>
<keyword evidence="5" id="KW-1185">Reference proteome</keyword>
<organism evidence="4 5">
    <name type="scientific">Nocardia transvalensis</name>
    <dbReference type="NCBI Taxonomy" id="37333"/>
    <lineage>
        <taxon>Bacteria</taxon>
        <taxon>Bacillati</taxon>
        <taxon>Actinomycetota</taxon>
        <taxon>Actinomycetes</taxon>
        <taxon>Mycobacteriales</taxon>
        <taxon>Nocardiaceae</taxon>
        <taxon>Nocardia</taxon>
    </lineage>
</organism>
<evidence type="ECO:0000313" key="5">
    <source>
        <dbReference type="Proteomes" id="UP000540412"/>
    </source>
</evidence>
<accession>A0A7W9PKT3</accession>
<dbReference type="AlphaFoldDB" id="A0A7W9PKT3"/>